<evidence type="ECO:0000259" key="2">
    <source>
        <dbReference type="Pfam" id="PF06527"/>
    </source>
</evidence>
<comment type="caution">
    <text evidence="3">The sequence shown here is derived from an EMBL/GenBank/DDBJ whole genome shotgun (WGS) entry which is preliminary data.</text>
</comment>
<dbReference type="EMBL" id="RBQB01000032">
    <property type="protein sequence ID" value="RMO97019.1"/>
    <property type="molecule type" value="Genomic_DNA"/>
</dbReference>
<dbReference type="AlphaFoldDB" id="A0A3M3ZSE5"/>
<feature type="region of interest" description="Disordered" evidence="1">
    <location>
        <begin position="479"/>
        <end position="503"/>
    </location>
</feature>
<evidence type="ECO:0000313" key="3">
    <source>
        <dbReference type="EMBL" id="RMO97019.1"/>
    </source>
</evidence>
<dbReference type="Pfam" id="PF06527">
    <property type="entry name" value="TniQ"/>
    <property type="match status" value="1"/>
</dbReference>
<evidence type="ECO:0000313" key="4">
    <source>
        <dbReference type="Proteomes" id="UP000279372"/>
    </source>
</evidence>
<evidence type="ECO:0000256" key="1">
    <source>
        <dbReference type="SAM" id="MobiDB-lite"/>
    </source>
</evidence>
<dbReference type="InterPro" id="IPR009492">
    <property type="entry name" value="TniQ"/>
</dbReference>
<sequence>MSKIPGFPTPISGEMVSSVVARYLHRSASPFARNLELLGLRHSNPHAVLPMGIKTLSQNVPVGHPWCNNPRGIIEQHSTVPLLLQFSSPEHYETTVDGLSRGTIGNPSAALGLTIKSNLFPRHTAKFCPKCCAMDAQNYGYTAFYSHHQPAFVKYCSEHCIPLMFNCPKCQPIRSLGVRWGMAGTCLCAQPACHEAISANVDSRIEAPLLWLANQAKNLLSKNSRAHGNLMAGVTAMLHNNGIRSTSGKTSNAQLHRLLLSKYSIRFLQEVGIGAYTSDEYHLPNLSIRFRTAHTRALTPDVLQLLLIAGLFVDDVRSLSDLTLTSEQIFYDPRKAKPTTNHRTRLTKDELTAALQRNDFSIHKVGRSFGLCSNKILSDTQHHEIAIPLTKKMVTKIGSEKIESIRNSLNTGKSKLSILTKYGISKYSLDLIITDQPQLLRSWTLARSSFSRSSTPPATAIEGCKLPQDDKVSLQLLAEKNNRPATRHNQEENPKKHSTRKAKTRIDWGARTLEINTILSALVNDERTKAERPSRLTTTRIKRAVRLLNSRHIPFPYKKLIESGVSNASETLEEFQYRLIKWAVCEYSKLSIPISSNKLRRIAGVPVKQLHACRELVIQFAAELNLGFHASCSLSPIPKSRK</sequence>
<protein>
    <recommendedName>
        <fullName evidence="2">TniQ domain-containing protein</fullName>
    </recommendedName>
</protein>
<proteinExistence type="predicted"/>
<gene>
    <name evidence="3" type="ORF">ALQ33_01726</name>
</gene>
<accession>A0A3M3ZSE5</accession>
<feature type="domain" description="TniQ" evidence="2">
    <location>
        <begin position="6"/>
        <end position="163"/>
    </location>
</feature>
<dbReference type="RefSeq" id="WP_122221036.1">
    <property type="nucleotide sequence ID" value="NZ_RBQB01000032.1"/>
</dbReference>
<reference evidence="3 4" key="1">
    <citation type="submission" date="2018-08" db="EMBL/GenBank/DDBJ databases">
        <title>Recombination of ecologically and evolutionarily significant loci maintains genetic cohesion in the Pseudomonas syringae species complex.</title>
        <authorList>
            <person name="Dillon M."/>
            <person name="Thakur S."/>
            <person name="Almeida R.N.D."/>
            <person name="Weir B.S."/>
            <person name="Guttman D.S."/>
        </authorList>
    </citation>
    <scope>NUCLEOTIDE SEQUENCE [LARGE SCALE GENOMIC DNA]</scope>
    <source>
        <strain evidence="3 4">ICMP 8902</strain>
    </source>
</reference>
<name>A0A3M3ZSE5_9PSED</name>
<dbReference type="Proteomes" id="UP000279372">
    <property type="component" value="Unassembled WGS sequence"/>
</dbReference>
<organism evidence="3 4">
    <name type="scientific">Pseudomonas syringae pv. philadelphi</name>
    <dbReference type="NCBI Taxonomy" id="251706"/>
    <lineage>
        <taxon>Bacteria</taxon>
        <taxon>Pseudomonadati</taxon>
        <taxon>Pseudomonadota</taxon>
        <taxon>Gammaproteobacteria</taxon>
        <taxon>Pseudomonadales</taxon>
        <taxon>Pseudomonadaceae</taxon>
        <taxon>Pseudomonas</taxon>
    </lineage>
</organism>